<evidence type="ECO:0000313" key="6">
    <source>
        <dbReference type="Proteomes" id="UP000235616"/>
    </source>
</evidence>
<feature type="domain" description="HTH marR-type" evidence="4">
    <location>
        <begin position="7"/>
        <end position="141"/>
    </location>
</feature>
<keyword evidence="3" id="KW-0804">Transcription</keyword>
<dbReference type="PANTHER" id="PTHR33164:SF13">
    <property type="entry name" value="4-HYDROXYPHENYLACETATE CATABOLISM PROTEIN"/>
    <property type="match status" value="1"/>
</dbReference>
<dbReference type="InterPro" id="IPR036388">
    <property type="entry name" value="WH-like_DNA-bd_sf"/>
</dbReference>
<evidence type="ECO:0000256" key="3">
    <source>
        <dbReference type="ARBA" id="ARBA00023163"/>
    </source>
</evidence>
<comment type="caution">
    <text evidence="5">The sequence shown here is derived from an EMBL/GenBank/DDBJ whole genome shotgun (WGS) entry which is preliminary data.</text>
</comment>
<dbReference type="AlphaFoldDB" id="A0A2N7VGS4"/>
<keyword evidence="6" id="KW-1185">Reference proteome</keyword>
<dbReference type="InterPro" id="IPR000835">
    <property type="entry name" value="HTH_MarR-typ"/>
</dbReference>
<evidence type="ECO:0000313" key="5">
    <source>
        <dbReference type="EMBL" id="PMS16352.1"/>
    </source>
</evidence>
<protein>
    <submittedName>
        <fullName evidence="5">Homoprotocatechuate degradation operon regulator HpaR</fullName>
    </submittedName>
</protein>
<dbReference type="InterPro" id="IPR012712">
    <property type="entry name" value="HpaR/FarR"/>
</dbReference>
<dbReference type="GO" id="GO:0006950">
    <property type="term" value="P:response to stress"/>
    <property type="evidence" value="ECO:0007669"/>
    <property type="project" value="TreeGrafter"/>
</dbReference>
<evidence type="ECO:0000259" key="4">
    <source>
        <dbReference type="PROSITE" id="PS50995"/>
    </source>
</evidence>
<dbReference type="PROSITE" id="PS01117">
    <property type="entry name" value="HTH_MARR_1"/>
    <property type="match status" value="1"/>
</dbReference>
<dbReference type="Gene3D" id="1.10.10.10">
    <property type="entry name" value="Winged helix-like DNA-binding domain superfamily/Winged helix DNA-binding domain"/>
    <property type="match status" value="1"/>
</dbReference>
<dbReference type="NCBIfam" id="TIGR02337">
    <property type="entry name" value="HpaR"/>
    <property type="match status" value="1"/>
</dbReference>
<sequence length="163" mass="18472">MTRTFDHRNLAMLLLQAREALMGVFRPILKDFSLTEQQWRILRTLDEAPRNELEAGQIAKLSCILSPSLTGVLDRMERDGLVSRERPPEDQRKWIVGLTPKSRAMIAQIRPRVDAQYALLETRLGQPMLEDIYHRLDTLIEAVPAGQDNGDTMAAALVKEPGL</sequence>
<evidence type="ECO:0000256" key="2">
    <source>
        <dbReference type="ARBA" id="ARBA00023125"/>
    </source>
</evidence>
<dbReference type="Pfam" id="PF01047">
    <property type="entry name" value="MarR"/>
    <property type="match status" value="1"/>
</dbReference>
<dbReference type="GO" id="GO:0045892">
    <property type="term" value="P:negative regulation of DNA-templated transcription"/>
    <property type="evidence" value="ECO:0007669"/>
    <property type="project" value="InterPro"/>
</dbReference>
<dbReference type="RefSeq" id="WP_102647939.1">
    <property type="nucleotide sequence ID" value="NZ_PNYA01000025.1"/>
</dbReference>
<dbReference type="PROSITE" id="PS50995">
    <property type="entry name" value="HTH_MARR_2"/>
    <property type="match status" value="1"/>
</dbReference>
<dbReference type="GO" id="GO:0003677">
    <property type="term" value="F:DNA binding"/>
    <property type="evidence" value="ECO:0007669"/>
    <property type="project" value="UniProtKB-KW"/>
</dbReference>
<dbReference type="GO" id="GO:0003700">
    <property type="term" value="F:DNA-binding transcription factor activity"/>
    <property type="evidence" value="ECO:0007669"/>
    <property type="project" value="InterPro"/>
</dbReference>
<dbReference type="SUPFAM" id="SSF46785">
    <property type="entry name" value="Winged helix' DNA-binding domain"/>
    <property type="match status" value="1"/>
</dbReference>
<keyword evidence="1" id="KW-0805">Transcription regulation</keyword>
<dbReference type="Proteomes" id="UP000235616">
    <property type="component" value="Unassembled WGS sequence"/>
</dbReference>
<name>A0A2N7VGS4_9BURK</name>
<dbReference type="SMART" id="SM00347">
    <property type="entry name" value="HTH_MARR"/>
    <property type="match status" value="1"/>
</dbReference>
<proteinExistence type="predicted"/>
<dbReference type="PANTHER" id="PTHR33164">
    <property type="entry name" value="TRANSCRIPTIONAL REGULATOR, MARR FAMILY"/>
    <property type="match status" value="1"/>
</dbReference>
<dbReference type="OrthoDB" id="8588347at2"/>
<evidence type="ECO:0000256" key="1">
    <source>
        <dbReference type="ARBA" id="ARBA00023015"/>
    </source>
</evidence>
<gene>
    <name evidence="5" type="primary">hpaR</name>
    <name evidence="5" type="ORF">C0Z18_23955</name>
</gene>
<reference evidence="5 6" key="1">
    <citation type="submission" date="2018-01" db="EMBL/GenBank/DDBJ databases">
        <title>Whole genome analyses suggest that Burkholderia sensu lato contains two further novel genera in the rhizoxinica-symbiotica group Mycetohabitans gen. nov., and Trinickia gen. nov.: implications for the evolution of diazotrophy and nodulation in the Burkholderiaceae.</title>
        <authorList>
            <person name="Estrada-de los Santos P."/>
            <person name="Palmer M."/>
            <person name="Chavez-Ramirez B."/>
            <person name="Beukes C."/>
            <person name="Steenkamp E.T."/>
            <person name="Hirsch A.M."/>
            <person name="Manyaka P."/>
            <person name="Maluk M."/>
            <person name="Lafos M."/>
            <person name="Crook M."/>
            <person name="Gross E."/>
            <person name="Simon M.F."/>
            <person name="Bueno dos Reis Junior F."/>
            <person name="Poole P.S."/>
            <person name="Venter S.N."/>
            <person name="James E.K."/>
        </authorList>
    </citation>
    <scope>NUCLEOTIDE SEQUENCE [LARGE SCALE GENOMIC DNA]</scope>
    <source>
        <strain evidence="5 6">GIMN1.004</strain>
    </source>
</reference>
<dbReference type="InterPro" id="IPR023187">
    <property type="entry name" value="Tscrpt_reg_MarR-type_CS"/>
</dbReference>
<dbReference type="EMBL" id="PNYA01000025">
    <property type="protein sequence ID" value="PMS16352.1"/>
    <property type="molecule type" value="Genomic_DNA"/>
</dbReference>
<dbReference type="InterPro" id="IPR036390">
    <property type="entry name" value="WH_DNA-bd_sf"/>
</dbReference>
<accession>A0A2N7VGS4</accession>
<keyword evidence="2" id="KW-0238">DNA-binding</keyword>
<dbReference type="InterPro" id="IPR039422">
    <property type="entry name" value="MarR/SlyA-like"/>
</dbReference>
<organism evidence="5 6">
    <name type="scientific">Trinickia dabaoshanensis</name>
    <dbReference type="NCBI Taxonomy" id="564714"/>
    <lineage>
        <taxon>Bacteria</taxon>
        <taxon>Pseudomonadati</taxon>
        <taxon>Pseudomonadota</taxon>
        <taxon>Betaproteobacteria</taxon>
        <taxon>Burkholderiales</taxon>
        <taxon>Burkholderiaceae</taxon>
        <taxon>Trinickia</taxon>
    </lineage>
</organism>